<gene>
    <name evidence="7" type="ORF">B0E33_11455</name>
</gene>
<name>A0ABM6I1Q0_9HYPH</name>
<evidence type="ECO:0000313" key="7">
    <source>
        <dbReference type="EMBL" id="AQQ04131.1"/>
    </source>
</evidence>
<protein>
    <recommendedName>
        <fullName evidence="6">JAB domain-containing protein</fullName>
    </recommendedName>
</protein>
<evidence type="ECO:0000256" key="2">
    <source>
        <dbReference type="ARBA" id="ARBA00022723"/>
    </source>
</evidence>
<dbReference type="Proteomes" id="UP000188174">
    <property type="component" value="Chromosome"/>
</dbReference>
<feature type="domain" description="JAB" evidence="6">
    <location>
        <begin position="10"/>
        <end position="122"/>
    </location>
</feature>
<organism evidence="7 8">
    <name type="scientific">Roseibium algicola</name>
    <dbReference type="NCBI Taxonomy" id="2857014"/>
    <lineage>
        <taxon>Bacteria</taxon>
        <taxon>Pseudomonadati</taxon>
        <taxon>Pseudomonadota</taxon>
        <taxon>Alphaproteobacteria</taxon>
        <taxon>Hyphomicrobiales</taxon>
        <taxon>Stappiaceae</taxon>
        <taxon>Roseibium</taxon>
    </lineage>
</organism>
<accession>A0ABM6I1Q0</accession>
<evidence type="ECO:0000256" key="3">
    <source>
        <dbReference type="ARBA" id="ARBA00022801"/>
    </source>
</evidence>
<dbReference type="EMBL" id="CP019630">
    <property type="protein sequence ID" value="AQQ04131.1"/>
    <property type="molecule type" value="Genomic_DNA"/>
</dbReference>
<keyword evidence="4" id="KW-0862">Zinc</keyword>
<reference evidence="7 8" key="1">
    <citation type="submission" date="2017-02" db="EMBL/GenBank/DDBJ databases">
        <authorList>
            <person name="Jeong S."/>
        </authorList>
    </citation>
    <scope>NUCLEOTIDE SEQUENCE [LARGE SCALE GENOMIC DNA]</scope>
    <source>
        <strain evidence="7 8">RMAR6-6</strain>
    </source>
</reference>
<keyword evidence="1" id="KW-0645">Protease</keyword>
<dbReference type="InterPro" id="IPR028090">
    <property type="entry name" value="JAB_dom_prok"/>
</dbReference>
<proteinExistence type="predicted"/>
<keyword evidence="5" id="KW-0482">Metalloprotease</keyword>
<dbReference type="SUPFAM" id="SSF102712">
    <property type="entry name" value="JAB1/MPN domain"/>
    <property type="match status" value="1"/>
</dbReference>
<evidence type="ECO:0000256" key="4">
    <source>
        <dbReference type="ARBA" id="ARBA00022833"/>
    </source>
</evidence>
<evidence type="ECO:0000256" key="5">
    <source>
        <dbReference type="ARBA" id="ARBA00023049"/>
    </source>
</evidence>
<keyword evidence="2" id="KW-0479">Metal-binding</keyword>
<dbReference type="Pfam" id="PF14464">
    <property type="entry name" value="Prok-JAB"/>
    <property type="match status" value="1"/>
</dbReference>
<dbReference type="RefSeq" id="WP_077291294.1">
    <property type="nucleotide sequence ID" value="NZ_CP019630.1"/>
</dbReference>
<dbReference type="Gene3D" id="3.40.140.10">
    <property type="entry name" value="Cytidine Deaminase, domain 2"/>
    <property type="match status" value="1"/>
</dbReference>
<evidence type="ECO:0000256" key="1">
    <source>
        <dbReference type="ARBA" id="ARBA00022670"/>
    </source>
</evidence>
<sequence>MTEVLFPNAIIDELRRRIQASRTGNEQGGLLLGYRKANTLQITSYTVPQKWDYATPVLFKRSMRGHKKLALNEWRRSGKTVDWLGEWHTHPGGAAVPSFTDRQSWQRLVLHTKKPMTFLIFSDHGLYAGLQQPIPMSLRQLRQIEENGGATMFG</sequence>
<keyword evidence="8" id="KW-1185">Reference proteome</keyword>
<evidence type="ECO:0000313" key="8">
    <source>
        <dbReference type="Proteomes" id="UP000188174"/>
    </source>
</evidence>
<evidence type="ECO:0000259" key="6">
    <source>
        <dbReference type="Pfam" id="PF14464"/>
    </source>
</evidence>
<keyword evidence="3" id="KW-0378">Hydrolase</keyword>